<proteinExistence type="predicted"/>
<dbReference type="Proteomes" id="UP000823388">
    <property type="component" value="Chromosome 1N"/>
</dbReference>
<gene>
    <name evidence="1" type="ORF">PVAP13_1NG087400</name>
</gene>
<accession>A0A8T0WHW5</accession>
<dbReference type="AlphaFoldDB" id="A0A8T0WHW5"/>
<evidence type="ECO:0000313" key="1">
    <source>
        <dbReference type="EMBL" id="KAG2649131.1"/>
    </source>
</evidence>
<sequence>MCQNVDSSRTNGCSLDRLAIILCCCQQKGNNQRLLLTTLFRAPAFSFHHIVTGEGGRLAAFLIGCSSNEGILSPHWNLLARIGGLVRS</sequence>
<protein>
    <submittedName>
        <fullName evidence="1">Uncharacterized protein</fullName>
    </submittedName>
</protein>
<organism evidence="1 2">
    <name type="scientific">Panicum virgatum</name>
    <name type="common">Blackwell switchgrass</name>
    <dbReference type="NCBI Taxonomy" id="38727"/>
    <lineage>
        <taxon>Eukaryota</taxon>
        <taxon>Viridiplantae</taxon>
        <taxon>Streptophyta</taxon>
        <taxon>Embryophyta</taxon>
        <taxon>Tracheophyta</taxon>
        <taxon>Spermatophyta</taxon>
        <taxon>Magnoliopsida</taxon>
        <taxon>Liliopsida</taxon>
        <taxon>Poales</taxon>
        <taxon>Poaceae</taxon>
        <taxon>PACMAD clade</taxon>
        <taxon>Panicoideae</taxon>
        <taxon>Panicodae</taxon>
        <taxon>Paniceae</taxon>
        <taxon>Panicinae</taxon>
        <taxon>Panicum</taxon>
        <taxon>Panicum sect. Hiantes</taxon>
    </lineage>
</organism>
<dbReference type="EMBL" id="CM029038">
    <property type="protein sequence ID" value="KAG2649131.1"/>
    <property type="molecule type" value="Genomic_DNA"/>
</dbReference>
<comment type="caution">
    <text evidence="1">The sequence shown here is derived from an EMBL/GenBank/DDBJ whole genome shotgun (WGS) entry which is preliminary data.</text>
</comment>
<evidence type="ECO:0000313" key="2">
    <source>
        <dbReference type="Proteomes" id="UP000823388"/>
    </source>
</evidence>
<keyword evidence="2" id="KW-1185">Reference proteome</keyword>
<name>A0A8T0WHW5_PANVG</name>
<reference evidence="1" key="1">
    <citation type="submission" date="2020-05" db="EMBL/GenBank/DDBJ databases">
        <title>WGS assembly of Panicum virgatum.</title>
        <authorList>
            <person name="Lovell J.T."/>
            <person name="Jenkins J."/>
            <person name="Shu S."/>
            <person name="Juenger T.E."/>
            <person name="Schmutz J."/>
        </authorList>
    </citation>
    <scope>NUCLEOTIDE SEQUENCE</scope>
    <source>
        <strain evidence="1">AP13</strain>
    </source>
</reference>